<dbReference type="AlphaFoldDB" id="A0A822XL24"/>
<evidence type="ECO:0000313" key="1">
    <source>
        <dbReference type="EMBL" id="DAD20423.1"/>
    </source>
</evidence>
<organism evidence="1 2">
    <name type="scientific">Nelumbo nucifera</name>
    <name type="common">Sacred lotus</name>
    <dbReference type="NCBI Taxonomy" id="4432"/>
    <lineage>
        <taxon>Eukaryota</taxon>
        <taxon>Viridiplantae</taxon>
        <taxon>Streptophyta</taxon>
        <taxon>Embryophyta</taxon>
        <taxon>Tracheophyta</taxon>
        <taxon>Spermatophyta</taxon>
        <taxon>Magnoliopsida</taxon>
        <taxon>Proteales</taxon>
        <taxon>Nelumbonaceae</taxon>
        <taxon>Nelumbo</taxon>
    </lineage>
</organism>
<protein>
    <submittedName>
        <fullName evidence="1">Uncharacterized protein</fullName>
    </submittedName>
</protein>
<dbReference type="EMBL" id="DUZY01000001">
    <property type="protein sequence ID" value="DAD20423.1"/>
    <property type="molecule type" value="Genomic_DNA"/>
</dbReference>
<comment type="caution">
    <text evidence="1">The sequence shown here is derived from an EMBL/GenBank/DDBJ whole genome shotgun (WGS) entry which is preliminary data.</text>
</comment>
<evidence type="ECO:0000313" key="2">
    <source>
        <dbReference type="Proteomes" id="UP000607653"/>
    </source>
</evidence>
<sequence>MSLLSNKQILRKLYLANTRALLIKSNSLTKCKRKKKTKKKHTKEKKRKRENVQICLEVINTQCQQHSICSHTLRISSRE</sequence>
<gene>
    <name evidence="1" type="ORF">HUJ06_021886</name>
</gene>
<name>A0A822XL24_NELNU</name>
<reference evidence="1 2" key="1">
    <citation type="journal article" date="2020" name="Mol. Biol. Evol.">
        <title>Distinct Expression and Methylation Patterns for Genes with Different Fates following a Single Whole-Genome Duplication in Flowering Plants.</title>
        <authorList>
            <person name="Shi T."/>
            <person name="Rahmani R.S."/>
            <person name="Gugger P.F."/>
            <person name="Wang M."/>
            <person name="Li H."/>
            <person name="Zhang Y."/>
            <person name="Li Z."/>
            <person name="Wang Q."/>
            <person name="Van de Peer Y."/>
            <person name="Marchal K."/>
            <person name="Chen J."/>
        </authorList>
    </citation>
    <scope>NUCLEOTIDE SEQUENCE [LARGE SCALE GENOMIC DNA]</scope>
    <source>
        <tissue evidence="1">Leaf</tissue>
    </source>
</reference>
<proteinExistence type="predicted"/>
<dbReference type="Proteomes" id="UP000607653">
    <property type="component" value="Unassembled WGS sequence"/>
</dbReference>
<keyword evidence="2" id="KW-1185">Reference proteome</keyword>
<accession>A0A822XL24</accession>